<dbReference type="Pfam" id="PF00583">
    <property type="entry name" value="Acetyltransf_1"/>
    <property type="match status" value="1"/>
</dbReference>
<evidence type="ECO:0000256" key="1">
    <source>
        <dbReference type="ARBA" id="ARBA00022679"/>
    </source>
</evidence>
<dbReference type="Proteomes" id="UP000622533">
    <property type="component" value="Unassembled WGS sequence"/>
</dbReference>
<evidence type="ECO:0000313" key="4">
    <source>
        <dbReference type="EMBL" id="MBE9025216.1"/>
    </source>
</evidence>
<proteinExistence type="predicted"/>
<keyword evidence="5" id="KW-1185">Reference proteome</keyword>
<dbReference type="AlphaFoldDB" id="A0A8J7DCT7"/>
<accession>A0A8J7DCT7</accession>
<dbReference type="EMBL" id="JADEXS010000378">
    <property type="protein sequence ID" value="MBE9025216.1"/>
    <property type="molecule type" value="Genomic_DNA"/>
</dbReference>
<protein>
    <submittedName>
        <fullName evidence="4">GNAT family N-acetyltransferase</fullName>
    </submittedName>
</protein>
<dbReference type="InterPro" id="IPR016181">
    <property type="entry name" value="Acyl_CoA_acyltransferase"/>
</dbReference>
<dbReference type="InterPro" id="IPR050832">
    <property type="entry name" value="Bact_Acetyltransf"/>
</dbReference>
<comment type="caution">
    <text evidence="4">The sequence shown here is derived from an EMBL/GenBank/DDBJ whole genome shotgun (WGS) entry which is preliminary data.</text>
</comment>
<feature type="domain" description="N-acetyltransferase" evidence="3">
    <location>
        <begin position="3"/>
        <end position="152"/>
    </location>
</feature>
<dbReference type="SUPFAM" id="SSF55729">
    <property type="entry name" value="Acyl-CoA N-acyltransferases (Nat)"/>
    <property type="match status" value="2"/>
</dbReference>
<dbReference type="PROSITE" id="PS51186">
    <property type="entry name" value="GNAT"/>
    <property type="match status" value="1"/>
</dbReference>
<gene>
    <name evidence="4" type="ORF">IQ276_23185</name>
</gene>
<sequence>MSVSIRLLQESELAAADHIFRLAFGTFIGLPEPTEFYGDAAYIHHRWKTDPSAAFAAEIDGKLIGSNLAVNWGSFGYFGPLSVHPDFWNQGVGQHLVEAAIAYFTQRNTSMIGLFTFAQSPKHHILYQKFGFRLRFLTAILAKQVQQLQPIPQETRYSQMSENERAENLKAIYQLTNSIYEGLDLSREIQTVQAQGLGDTVLLWDDAGLAGFAVCHYGAGTEAGSNTCYVRFGAVHSGNDAGQRFEQLLDLCEALTVAQGMSRLVAGVNTSRDEAYRRMLTRGFRSEIIGVAMHRPNEPGFNRPDVFALDDWR</sequence>
<name>A0A8J7DCT7_DESMC</name>
<dbReference type="PANTHER" id="PTHR43877">
    <property type="entry name" value="AMINOALKYLPHOSPHONATE N-ACETYLTRANSFERASE-RELATED-RELATED"/>
    <property type="match status" value="1"/>
</dbReference>
<evidence type="ECO:0000256" key="2">
    <source>
        <dbReference type="ARBA" id="ARBA00023315"/>
    </source>
</evidence>
<keyword evidence="1" id="KW-0808">Transferase</keyword>
<organism evidence="4 5">
    <name type="scientific">Desmonostoc muscorum LEGE 12446</name>
    <dbReference type="NCBI Taxonomy" id="1828758"/>
    <lineage>
        <taxon>Bacteria</taxon>
        <taxon>Bacillati</taxon>
        <taxon>Cyanobacteriota</taxon>
        <taxon>Cyanophyceae</taxon>
        <taxon>Nostocales</taxon>
        <taxon>Nostocaceae</taxon>
        <taxon>Desmonostoc</taxon>
    </lineage>
</organism>
<dbReference type="GO" id="GO:0016747">
    <property type="term" value="F:acyltransferase activity, transferring groups other than amino-acyl groups"/>
    <property type="evidence" value="ECO:0007669"/>
    <property type="project" value="InterPro"/>
</dbReference>
<evidence type="ECO:0000259" key="3">
    <source>
        <dbReference type="PROSITE" id="PS51186"/>
    </source>
</evidence>
<dbReference type="CDD" id="cd04301">
    <property type="entry name" value="NAT_SF"/>
    <property type="match status" value="1"/>
</dbReference>
<keyword evidence="2" id="KW-0012">Acyltransferase</keyword>
<evidence type="ECO:0000313" key="5">
    <source>
        <dbReference type="Proteomes" id="UP000622533"/>
    </source>
</evidence>
<dbReference type="InterPro" id="IPR000182">
    <property type="entry name" value="GNAT_dom"/>
</dbReference>
<reference evidence="4" key="1">
    <citation type="submission" date="2020-10" db="EMBL/GenBank/DDBJ databases">
        <authorList>
            <person name="Castelo-Branco R."/>
            <person name="Eusebio N."/>
            <person name="Adriana R."/>
            <person name="Vieira A."/>
            <person name="Brugerolle De Fraissinette N."/>
            <person name="Rezende De Castro R."/>
            <person name="Schneider M.P."/>
            <person name="Vasconcelos V."/>
            <person name="Leao P.N."/>
        </authorList>
    </citation>
    <scope>NUCLEOTIDE SEQUENCE</scope>
    <source>
        <strain evidence="4">LEGE 12446</strain>
    </source>
</reference>
<dbReference type="Gene3D" id="3.40.630.30">
    <property type="match status" value="2"/>
</dbReference>
<dbReference type="RefSeq" id="WP_193920097.1">
    <property type="nucleotide sequence ID" value="NZ_JADEXS020000001.1"/>
</dbReference>